<evidence type="ECO:0000256" key="5">
    <source>
        <dbReference type="ARBA" id="ARBA00022525"/>
    </source>
</evidence>
<feature type="chain" id="PRO_5003983153" description="mannan endo-1,4-beta-mannosidase" evidence="9">
    <location>
        <begin position="20"/>
        <end position="378"/>
    </location>
</feature>
<dbReference type="InterPro" id="IPR001547">
    <property type="entry name" value="Glyco_hydro_5"/>
</dbReference>
<evidence type="ECO:0000256" key="2">
    <source>
        <dbReference type="ARBA" id="ARBA00004613"/>
    </source>
</evidence>
<feature type="disulfide bond" evidence="12">
    <location>
        <begin position="349"/>
        <end position="358"/>
    </location>
</feature>
<comment type="similarity">
    <text evidence="3">Belongs to the glycosyl hydrolase 5 (cellulase A) family.</text>
</comment>
<evidence type="ECO:0000256" key="7">
    <source>
        <dbReference type="ARBA" id="ARBA00022801"/>
    </source>
</evidence>
<dbReference type="EMBL" id="JX255675">
    <property type="protein sequence ID" value="AGC24277.1"/>
    <property type="molecule type" value="mRNA"/>
</dbReference>
<dbReference type="PDB" id="4QP0">
    <property type="method" value="X-ray"/>
    <property type="resolution" value="2.30 A"/>
    <property type="chains" value="A=20-378"/>
</dbReference>
<keyword evidence="12" id="KW-0002">3D-structure</keyword>
<evidence type="ECO:0000256" key="6">
    <source>
        <dbReference type="ARBA" id="ARBA00022729"/>
    </source>
</evidence>
<keyword evidence="6 9" id="KW-0732">Signal</keyword>
<reference evidence="11" key="1">
    <citation type="journal article" date="2013" name="J. Agric. Food Chem.">
        <title>Gene Cloning and Enzymatic Characterization of an Alkali-Tolerant Endo-1,4-beta-mannanase from Rhizomucor miehei.</title>
        <authorList>
            <person name="Katrolia P."/>
            <person name="Yan Q."/>
            <person name="Zhang P."/>
            <person name="Zhou P."/>
            <person name="Yang S."/>
            <person name="Jiang Z."/>
        </authorList>
    </citation>
    <scope>NUCLEOTIDE SEQUENCE</scope>
</reference>
<protein>
    <recommendedName>
        <fullName evidence="4">mannan endo-1,4-beta-mannosidase</fullName>
        <ecNumber evidence="4">3.2.1.78</ecNumber>
    </recommendedName>
</protein>
<dbReference type="EvolutionaryTrace" id="L7SVX1"/>
<name>L7SVX1_RHIMI</name>
<feature type="domain" description="Glycoside hydrolase family 5" evidence="10">
    <location>
        <begin position="21"/>
        <end position="342"/>
    </location>
</feature>
<comment type="catalytic activity">
    <reaction evidence="1">
        <text>Random hydrolysis of (1-&gt;4)-beta-D-mannosidic linkages in mannans, galactomannans and glucomannans.</text>
        <dbReference type="EC" id="3.2.1.78"/>
    </reaction>
</comment>
<dbReference type="PANTHER" id="PTHR31451:SF39">
    <property type="entry name" value="MANNAN ENDO-1,4-BETA-MANNOSIDASE 1"/>
    <property type="match status" value="1"/>
</dbReference>
<keyword evidence="7 11" id="KW-0378">Hydrolase</keyword>
<evidence type="ECO:0000256" key="3">
    <source>
        <dbReference type="ARBA" id="ARBA00005641"/>
    </source>
</evidence>
<evidence type="ECO:0000259" key="10">
    <source>
        <dbReference type="Pfam" id="PF26410"/>
    </source>
</evidence>
<dbReference type="GO" id="GO:0016985">
    <property type="term" value="F:mannan endo-1,4-beta-mannosidase activity"/>
    <property type="evidence" value="ECO:0007669"/>
    <property type="project" value="UniProtKB-EC"/>
</dbReference>
<dbReference type="SMR" id="L7SVX1"/>
<proteinExistence type="evidence at protein level"/>
<reference evidence="12" key="2">
    <citation type="journal article" date="2014" name="Acta Crystallogr. D">
        <title>Structural insights into the substrate specificity and transglycosylation activity of a fungal glycoside hydrolase family 5 beta-mannosidase.</title>
        <authorList>
            <person name="Zhou P."/>
            <person name="Liu Y."/>
            <person name="Yan Q."/>
            <person name="Chen Z."/>
            <person name="Qin Z."/>
            <person name="Jiang Z."/>
        </authorList>
    </citation>
    <scope>X-RAY CRYSTALLOGRAPHY (2.30 ANGSTROMS) OF 20-378</scope>
    <scope>DISULFIDE BONDS</scope>
</reference>
<dbReference type="EC" id="3.2.1.78" evidence="4"/>
<dbReference type="Gene3D" id="3.20.20.80">
    <property type="entry name" value="Glycosidases"/>
    <property type="match status" value="1"/>
</dbReference>
<sequence>MKVLSLLASTLLTAGAAMAASSFVQTSGPQFTLDGKPFYFEGTNAYYLMTSDQSNVKQVFSDMKSLGLPVVRTWLFNLGSDSVWFQQWDSSSNKMVINDNSDTGLGRIDYIIQQAASQDIKLIFTLNNNWEDYGGMDYYVKNFGGTYHDDFYTNTEMIDSFKEYISHVLNRENSLTGVKYKDDPTIFGWEIANEPRCVGSGDFPASSNCSTTVTTAWIKEISEYIKSIDSNHLVAVGDEGFFNRKGESDYEYNGGSGMDFDAILALSSIDFGTFHLYPEAWSKGTDSSWSVQWIKDHAAAQADADKPVIMEEYGLSTDALRVAQYPVWQGTVEDEDLAADAFWQIAVPCSTMDGFGICASDNDIATTVTNHADAMAKK</sequence>
<dbReference type="GO" id="GO:0005576">
    <property type="term" value="C:extracellular region"/>
    <property type="evidence" value="ECO:0007669"/>
    <property type="project" value="UniProtKB-SubCell"/>
</dbReference>
<feature type="signal peptide" evidence="9">
    <location>
        <begin position="1"/>
        <end position="19"/>
    </location>
</feature>
<evidence type="ECO:0000256" key="4">
    <source>
        <dbReference type="ARBA" id="ARBA00012706"/>
    </source>
</evidence>
<dbReference type="SUPFAM" id="SSF51445">
    <property type="entry name" value="(Trans)glycosidases"/>
    <property type="match status" value="1"/>
</dbReference>
<comment type="subcellular location">
    <subcellularLocation>
        <location evidence="2">Secreted</location>
    </subcellularLocation>
</comment>
<evidence type="ECO:0000313" key="11">
    <source>
        <dbReference type="EMBL" id="AGC24277.1"/>
    </source>
</evidence>
<evidence type="ECO:0000256" key="9">
    <source>
        <dbReference type="SAM" id="SignalP"/>
    </source>
</evidence>
<gene>
    <name evidence="11" type="primary">Man5A</name>
</gene>
<evidence type="ECO:0007829" key="12">
    <source>
        <dbReference type="PDB" id="4QP0"/>
    </source>
</evidence>
<dbReference type="PANTHER" id="PTHR31451">
    <property type="match status" value="1"/>
</dbReference>
<keyword evidence="5" id="KW-0964">Secreted</keyword>
<accession>L7SVX1</accession>
<organism evidence="11">
    <name type="scientific">Rhizomucor miehei</name>
    <dbReference type="NCBI Taxonomy" id="4839"/>
    <lineage>
        <taxon>Eukaryota</taxon>
        <taxon>Fungi</taxon>
        <taxon>Fungi incertae sedis</taxon>
        <taxon>Mucoromycota</taxon>
        <taxon>Mucoromycotina</taxon>
        <taxon>Mucoromycetes</taxon>
        <taxon>Mucorales</taxon>
        <taxon>Lichtheimiaceae</taxon>
        <taxon>Rhizomucor</taxon>
    </lineage>
</organism>
<feature type="disulfide bond" evidence="12">
    <location>
        <begin position="197"/>
        <end position="209"/>
    </location>
</feature>
<dbReference type="GO" id="GO:0046355">
    <property type="term" value="P:mannan catabolic process"/>
    <property type="evidence" value="ECO:0007669"/>
    <property type="project" value="UniProtKB-ARBA"/>
</dbReference>
<evidence type="ECO:0000256" key="8">
    <source>
        <dbReference type="ARBA" id="ARBA00023295"/>
    </source>
</evidence>
<evidence type="ECO:0000256" key="1">
    <source>
        <dbReference type="ARBA" id="ARBA00001678"/>
    </source>
</evidence>
<dbReference type="InterPro" id="IPR017853">
    <property type="entry name" value="GH"/>
</dbReference>
<dbReference type="InterPro" id="IPR045053">
    <property type="entry name" value="MAN-like"/>
</dbReference>
<dbReference type="Pfam" id="PF26410">
    <property type="entry name" value="GH5_mannosidase"/>
    <property type="match status" value="1"/>
</dbReference>
<dbReference type="PDBsum" id="4QP0"/>
<keyword evidence="8 11" id="KW-0326">Glycosidase</keyword>
<dbReference type="AlphaFoldDB" id="L7SVX1"/>